<evidence type="ECO:0000313" key="1">
    <source>
        <dbReference type="EMBL" id="MFM9329993.1"/>
    </source>
</evidence>
<evidence type="ECO:0000313" key="2">
    <source>
        <dbReference type="Proteomes" id="UP001631969"/>
    </source>
</evidence>
<name>A0ACC7NZ81_9BACL</name>
<protein>
    <submittedName>
        <fullName evidence="1">EAL domain-containing protein</fullName>
    </submittedName>
</protein>
<gene>
    <name evidence="1" type="ORF">ACI1P1_16980</name>
</gene>
<dbReference type="Proteomes" id="UP001631969">
    <property type="component" value="Unassembled WGS sequence"/>
</dbReference>
<keyword evidence="2" id="KW-1185">Reference proteome</keyword>
<accession>A0ACC7NZ81</accession>
<proteinExistence type="predicted"/>
<dbReference type="EMBL" id="JBJURJ010000011">
    <property type="protein sequence ID" value="MFM9329993.1"/>
    <property type="molecule type" value="Genomic_DNA"/>
</dbReference>
<reference evidence="1" key="1">
    <citation type="submission" date="2024-12" db="EMBL/GenBank/DDBJ databases">
        <authorList>
            <person name="Wu N."/>
        </authorList>
    </citation>
    <scope>NUCLEOTIDE SEQUENCE</scope>
    <source>
        <strain evidence="1">P15</strain>
    </source>
</reference>
<sequence>MIDSQNTYLPSGQICPFFQPIVSLQSMSVIGHESLGREIIGGEVRSLGAFFHDPAVPEPMQIATDRRLRGMAFEKAVQEEYAGLLFVNLKPGWIYRAYRETGKLPTLEMLKEHGLPYHRVVVEITEESFSGKLKELLEIVDIYRQHGCLLAVDDVGSGFSSLDRIAMFRPDIIKMDLKILRKSVTHDGYRALLRSFSIIAEQMGGSLLVEGVENVLDLKNAMAAGARYVQGYLFSEAKRDFLPEYEYAPLLNDQMGRYGRESYASYLKLMDAEHRLKELAERTAVMSAVREPDHLAGELIHEVPENAIRVYLCRGDGIQVSCNFDRNEDGTWTRNEEFRGSNWLWRPYFIPTIIHMQKQRSGILSQAYADLTTTKPIQSYSCPVGADLYLFVDLLIR</sequence>
<comment type="caution">
    <text evidence="1">The sequence shown here is derived from an EMBL/GenBank/DDBJ whole genome shotgun (WGS) entry which is preliminary data.</text>
</comment>
<organism evidence="1 2">
    <name type="scientific">Paenibacillus mesotrionivorans</name>
    <dbReference type="NCBI Taxonomy" id="3160968"/>
    <lineage>
        <taxon>Bacteria</taxon>
        <taxon>Bacillati</taxon>
        <taxon>Bacillota</taxon>
        <taxon>Bacilli</taxon>
        <taxon>Bacillales</taxon>
        <taxon>Paenibacillaceae</taxon>
        <taxon>Paenibacillus</taxon>
    </lineage>
</organism>